<sequence length="832" mass="90518">MSSNPSHRSRQILACLQNVRFSHDDGASWVLDGIDLTIHQGERIGIIGPNGAGKSTLARIIAGLSAPDDGTVTLLGHEVFVNGTPSPHQYREARRDIGIVFQNPADQIITTVTQDDTAFGPENLGMSPASITVTVDEALKSVDMRPSAQSDPTRLSGGQQQRVAIAGTLAMRPRLIVLDEPTAMLDAPSRSNVMKVLNRLQSSGITIVHVTHHTQELRRCDRLLSLEHGHLREITRTDLDTRDMDALTFIRHDHIEKTNHPATATREAFTDAMPHDGLLHHERTHEGCHPIDDAAMVQVSHVSRRYADNDRDTIHDFSMSVSRGETVAIMGSNGSGKTTLTRLLAALDKPDEGNICIDGIDLIDLDKRNRRLLRRTVGLVMQQPENQLFAPTVLEDVSYGPRNLGYGSEEAERLAHRALKLFGIDRLAERSPFSLSGGQQRLAAIAGVVASNPPVLIMDEPAAGLDHKAALRINELITILADRGTTVILVTHSLEQARTLGCRIIRMPDTADRTATTDTDAAASDDKTARHSPDSVCNQTGARNAITKRNGRKTHGLRHGGIAVGFGATWNGRRSFVRSLDPRIKLVMFIALLFTGFTVATPWQLVAAALMTLALTAASRINPLRLLSSLKLWLGMFAALGLINMFFIHSGRVLFAFGSLQITEGGIYDAVLYSSRLALVVILGDILLITTTPTQLTDAFGALLSPLSRFGLHAQEIALVMSLALRFLPTLADETHAIIDAQAARGGSIETGTPTARLRALGAVIVPVFTGALRHSDNLALALDARCFEAGIRRTHWHEMKATGRDWRFVGACAVYMILLALLSNGFKLIWA</sequence>
<feature type="transmembrane region" description="Helical" evidence="10">
    <location>
        <begin position="632"/>
        <end position="655"/>
    </location>
</feature>
<dbReference type="CDD" id="cd16914">
    <property type="entry name" value="EcfT"/>
    <property type="match status" value="1"/>
</dbReference>
<dbReference type="GO" id="GO:0043190">
    <property type="term" value="C:ATP-binding cassette (ABC) transporter complex"/>
    <property type="evidence" value="ECO:0007669"/>
    <property type="project" value="TreeGrafter"/>
</dbReference>
<dbReference type="InterPro" id="IPR015856">
    <property type="entry name" value="ABC_transpr_CbiO/EcfA_su"/>
</dbReference>
<evidence type="ECO:0000256" key="6">
    <source>
        <dbReference type="ARBA" id="ARBA00022840"/>
    </source>
</evidence>
<dbReference type="EC" id="3.6.3.31" evidence="12"/>
<keyword evidence="4 10" id="KW-0812">Transmembrane</keyword>
<feature type="transmembrane region" description="Helical" evidence="10">
    <location>
        <begin position="586"/>
        <end position="612"/>
    </location>
</feature>
<name>A0A080N2R3_9BIFI</name>
<dbReference type="OrthoDB" id="501320at2"/>
<keyword evidence="5" id="KW-0547">Nucleotide-binding</keyword>
<evidence type="ECO:0000256" key="4">
    <source>
        <dbReference type="ARBA" id="ARBA00022692"/>
    </source>
</evidence>
<dbReference type="SMART" id="SM00382">
    <property type="entry name" value="AAA"/>
    <property type="match status" value="2"/>
</dbReference>
<evidence type="ECO:0000256" key="7">
    <source>
        <dbReference type="ARBA" id="ARBA00022989"/>
    </source>
</evidence>
<evidence type="ECO:0000256" key="8">
    <source>
        <dbReference type="ARBA" id="ARBA00023136"/>
    </source>
</evidence>
<feature type="region of interest" description="Disordered" evidence="9">
    <location>
        <begin position="513"/>
        <end position="539"/>
    </location>
</feature>
<dbReference type="InterPro" id="IPR050095">
    <property type="entry name" value="ECF_ABC_transporter_ATP-bd"/>
</dbReference>
<keyword evidence="3" id="KW-0813">Transport</keyword>
<reference evidence="12 13" key="1">
    <citation type="journal article" date="2014" name="Appl. Environ. Microbiol.">
        <title>Genomic encyclopedia of type strains of the genus Bifidobacterium.</title>
        <authorList>
            <person name="Milani C."/>
            <person name="Lugli G.A."/>
            <person name="Duranti S."/>
            <person name="Turroni F."/>
            <person name="Bottacini F."/>
            <person name="Mangifesta M."/>
            <person name="Sanchez B."/>
            <person name="Viappiani A."/>
            <person name="Mancabelli L."/>
            <person name="Taminiau B."/>
            <person name="Delcenserie V."/>
            <person name="Barrangou R."/>
            <person name="Margolles A."/>
            <person name="van Sinderen D."/>
            <person name="Ventura M."/>
        </authorList>
    </citation>
    <scope>NUCLEOTIDE SEQUENCE [LARGE SCALE GENOMIC DNA]</scope>
    <source>
        <strain evidence="12 13">DSM 19703</strain>
    </source>
</reference>
<dbReference type="eggNOG" id="COG0619">
    <property type="taxonomic scope" value="Bacteria"/>
</dbReference>
<dbReference type="Proteomes" id="UP000028730">
    <property type="component" value="Unassembled WGS sequence"/>
</dbReference>
<dbReference type="PANTHER" id="PTHR43553:SF24">
    <property type="entry name" value="ENERGY-COUPLING FACTOR TRANSPORTER ATP-BINDING PROTEIN ECFA1"/>
    <property type="match status" value="1"/>
</dbReference>
<keyword evidence="7 10" id="KW-1133">Transmembrane helix</keyword>
<feature type="transmembrane region" description="Helical" evidence="10">
    <location>
        <begin position="667"/>
        <end position="690"/>
    </location>
</feature>
<dbReference type="EMBL" id="ATLK01000001">
    <property type="protein sequence ID" value="KFF31313.1"/>
    <property type="molecule type" value="Genomic_DNA"/>
</dbReference>
<gene>
    <name evidence="12" type="ORF">BBOMB_0658</name>
</gene>
<dbReference type="InterPro" id="IPR003339">
    <property type="entry name" value="ABC/ECF_trnsptr_transmembrane"/>
</dbReference>
<keyword evidence="6 12" id="KW-0067">ATP-binding</keyword>
<dbReference type="PANTHER" id="PTHR43553">
    <property type="entry name" value="HEAVY METAL TRANSPORTER"/>
    <property type="match status" value="1"/>
</dbReference>
<comment type="subcellular location">
    <subcellularLocation>
        <location evidence="1">Membrane</location>
        <topology evidence="1">Multi-pass membrane protein</topology>
    </subcellularLocation>
</comment>
<comment type="caution">
    <text evidence="12">The sequence shown here is derived from an EMBL/GenBank/DDBJ whole genome shotgun (WGS) entry which is preliminary data.</text>
</comment>
<dbReference type="GO" id="GO:0016887">
    <property type="term" value="F:ATP hydrolysis activity"/>
    <property type="evidence" value="ECO:0007669"/>
    <property type="project" value="InterPro"/>
</dbReference>
<dbReference type="GO" id="GO:0005524">
    <property type="term" value="F:ATP binding"/>
    <property type="evidence" value="ECO:0007669"/>
    <property type="project" value="UniProtKB-KW"/>
</dbReference>
<dbReference type="Pfam" id="PF00005">
    <property type="entry name" value="ABC_tran"/>
    <property type="match status" value="2"/>
</dbReference>
<evidence type="ECO:0000256" key="1">
    <source>
        <dbReference type="ARBA" id="ARBA00004141"/>
    </source>
</evidence>
<dbReference type="eggNOG" id="COG1129">
    <property type="taxonomic scope" value="Bacteria"/>
</dbReference>
<dbReference type="InterPro" id="IPR017871">
    <property type="entry name" value="ABC_transporter-like_CS"/>
</dbReference>
<evidence type="ECO:0000259" key="11">
    <source>
        <dbReference type="PROSITE" id="PS50893"/>
    </source>
</evidence>
<dbReference type="InterPro" id="IPR003439">
    <property type="entry name" value="ABC_transporter-like_ATP-bd"/>
</dbReference>
<dbReference type="InterPro" id="IPR027417">
    <property type="entry name" value="P-loop_NTPase"/>
</dbReference>
<feature type="domain" description="ABC transporter" evidence="11">
    <location>
        <begin position="14"/>
        <end position="253"/>
    </location>
</feature>
<evidence type="ECO:0000313" key="12">
    <source>
        <dbReference type="EMBL" id="KFF31313.1"/>
    </source>
</evidence>
<evidence type="ECO:0000313" key="13">
    <source>
        <dbReference type="Proteomes" id="UP000028730"/>
    </source>
</evidence>
<evidence type="ECO:0000256" key="2">
    <source>
        <dbReference type="ARBA" id="ARBA00005417"/>
    </source>
</evidence>
<dbReference type="RefSeq" id="WP_044087199.1">
    <property type="nucleotide sequence ID" value="NZ_ATLK01000001.1"/>
</dbReference>
<organism evidence="12 13">
    <name type="scientific">Bifidobacterium bombi DSM 19703</name>
    <dbReference type="NCBI Taxonomy" id="1341695"/>
    <lineage>
        <taxon>Bacteria</taxon>
        <taxon>Bacillati</taxon>
        <taxon>Actinomycetota</taxon>
        <taxon>Actinomycetes</taxon>
        <taxon>Bifidobacteriales</taxon>
        <taxon>Bifidobacteriaceae</taxon>
        <taxon>Bifidobacterium</taxon>
    </lineage>
</organism>
<feature type="domain" description="ABC transporter" evidence="11">
    <location>
        <begin position="297"/>
        <end position="534"/>
    </location>
</feature>
<dbReference type="AlphaFoldDB" id="A0A080N2R3"/>
<dbReference type="InterPro" id="IPR003593">
    <property type="entry name" value="AAA+_ATPase"/>
</dbReference>
<dbReference type="PROSITE" id="PS00211">
    <property type="entry name" value="ABC_TRANSPORTER_1"/>
    <property type="match status" value="2"/>
</dbReference>
<dbReference type="GO" id="GO:0042626">
    <property type="term" value="F:ATPase-coupled transmembrane transporter activity"/>
    <property type="evidence" value="ECO:0007669"/>
    <property type="project" value="TreeGrafter"/>
</dbReference>
<protein>
    <submittedName>
        <fullName evidence="12">ABC transporter, ATP-binding protein</fullName>
        <ecNumber evidence="12">3.6.3.31</ecNumber>
    </submittedName>
</protein>
<keyword evidence="13" id="KW-1185">Reference proteome</keyword>
<dbReference type="SUPFAM" id="SSF52540">
    <property type="entry name" value="P-loop containing nucleoside triphosphate hydrolases"/>
    <property type="match status" value="2"/>
</dbReference>
<proteinExistence type="inferred from homology"/>
<keyword evidence="8 10" id="KW-0472">Membrane</keyword>
<comment type="similarity">
    <text evidence="2">Belongs to the ABC transporter superfamily.</text>
</comment>
<evidence type="ECO:0000256" key="3">
    <source>
        <dbReference type="ARBA" id="ARBA00022448"/>
    </source>
</evidence>
<dbReference type="NCBIfam" id="NF010167">
    <property type="entry name" value="PRK13648.1"/>
    <property type="match status" value="2"/>
</dbReference>
<dbReference type="STRING" id="1341695.BBOMB_0658"/>
<evidence type="ECO:0000256" key="5">
    <source>
        <dbReference type="ARBA" id="ARBA00022741"/>
    </source>
</evidence>
<feature type="transmembrane region" description="Helical" evidence="10">
    <location>
        <begin position="809"/>
        <end position="831"/>
    </location>
</feature>
<keyword evidence="12" id="KW-0378">Hydrolase</keyword>
<dbReference type="PROSITE" id="PS50893">
    <property type="entry name" value="ABC_TRANSPORTER_2"/>
    <property type="match status" value="2"/>
</dbReference>
<accession>A0A080N2R3</accession>
<dbReference type="Gene3D" id="3.40.50.300">
    <property type="entry name" value="P-loop containing nucleotide triphosphate hydrolases"/>
    <property type="match status" value="2"/>
</dbReference>
<evidence type="ECO:0000256" key="10">
    <source>
        <dbReference type="SAM" id="Phobius"/>
    </source>
</evidence>
<feature type="compositionally biased region" description="Low complexity" evidence="9">
    <location>
        <begin position="513"/>
        <end position="522"/>
    </location>
</feature>
<dbReference type="CDD" id="cd03225">
    <property type="entry name" value="ABC_cobalt_CbiO_domain1"/>
    <property type="match status" value="2"/>
</dbReference>
<dbReference type="Pfam" id="PF02361">
    <property type="entry name" value="CbiQ"/>
    <property type="match status" value="1"/>
</dbReference>
<evidence type="ECO:0000256" key="9">
    <source>
        <dbReference type="SAM" id="MobiDB-lite"/>
    </source>
</evidence>
<feature type="compositionally biased region" description="Basic and acidic residues" evidence="9">
    <location>
        <begin position="524"/>
        <end position="533"/>
    </location>
</feature>